<evidence type="ECO:0000313" key="2">
    <source>
        <dbReference type="EMBL" id="QEM11457.1"/>
    </source>
</evidence>
<accession>A0A5C1HZZ1</accession>
<dbReference type="Gene3D" id="3.10.180.10">
    <property type="entry name" value="2,3-Dihydroxybiphenyl 1,2-Dioxygenase, domain 1"/>
    <property type="match status" value="1"/>
</dbReference>
<dbReference type="InterPro" id="IPR004360">
    <property type="entry name" value="Glyas_Fos-R_dOase_dom"/>
</dbReference>
<feature type="domain" description="VOC" evidence="1">
    <location>
        <begin position="5"/>
        <end position="127"/>
    </location>
</feature>
<protein>
    <recommendedName>
        <fullName evidence="1">VOC domain-containing protein</fullName>
    </recommendedName>
</protein>
<proteinExistence type="predicted"/>
<dbReference type="RefSeq" id="WP_112575111.1">
    <property type="nucleotide sequence ID" value="NZ_CP043450.1"/>
</dbReference>
<keyword evidence="3" id="KW-1185">Reference proteome</keyword>
<dbReference type="PROSITE" id="PS51819">
    <property type="entry name" value="VOC"/>
    <property type="match status" value="1"/>
</dbReference>
<dbReference type="Pfam" id="PF00903">
    <property type="entry name" value="Glyoxalase"/>
    <property type="match status" value="1"/>
</dbReference>
<gene>
    <name evidence="2" type="ORF">DEO27_015965</name>
</gene>
<dbReference type="InterPro" id="IPR029068">
    <property type="entry name" value="Glyas_Bleomycin-R_OHBP_Dase"/>
</dbReference>
<sequence>MNQAYIAGIAPFFIVHNVTASLSFYGEMLNFETVFQEPAHDPFFAIVQRDGAMIFLKAVEADPLPNSSRARDARWDAYVSVPNPDILAAEFISRDVTFTQPLQDTHDGLRGFELADTDGYILFFGRPL</sequence>
<dbReference type="SUPFAM" id="SSF54593">
    <property type="entry name" value="Glyoxalase/Bleomycin resistance protein/Dihydroxybiphenyl dioxygenase"/>
    <property type="match status" value="1"/>
</dbReference>
<dbReference type="KEGG" id="mrub:DEO27_015965"/>
<dbReference type="OrthoDB" id="9796521at2"/>
<organism evidence="2 3">
    <name type="scientific">Mucilaginibacter rubeus</name>
    <dbReference type="NCBI Taxonomy" id="2027860"/>
    <lineage>
        <taxon>Bacteria</taxon>
        <taxon>Pseudomonadati</taxon>
        <taxon>Bacteroidota</taxon>
        <taxon>Sphingobacteriia</taxon>
        <taxon>Sphingobacteriales</taxon>
        <taxon>Sphingobacteriaceae</taxon>
        <taxon>Mucilaginibacter</taxon>
    </lineage>
</organism>
<dbReference type="InterPro" id="IPR037523">
    <property type="entry name" value="VOC_core"/>
</dbReference>
<evidence type="ECO:0000313" key="3">
    <source>
        <dbReference type="Proteomes" id="UP000251402"/>
    </source>
</evidence>
<dbReference type="Proteomes" id="UP000251402">
    <property type="component" value="Chromosome"/>
</dbReference>
<evidence type="ECO:0000259" key="1">
    <source>
        <dbReference type="PROSITE" id="PS51819"/>
    </source>
</evidence>
<dbReference type="EMBL" id="CP043450">
    <property type="protein sequence ID" value="QEM11457.1"/>
    <property type="molecule type" value="Genomic_DNA"/>
</dbReference>
<dbReference type="AlphaFoldDB" id="A0A5C1HZZ1"/>
<name>A0A5C1HZZ1_9SPHI</name>
<reference evidence="2" key="1">
    <citation type="submission" date="2019-08" db="EMBL/GenBank/DDBJ databases">
        <title>Comparative genome analysis confer to the adaptation heavy metal polluted environment.</title>
        <authorList>
            <person name="Li Y."/>
        </authorList>
    </citation>
    <scope>NUCLEOTIDE SEQUENCE [LARGE SCALE GENOMIC DNA]</scope>
    <source>
        <strain evidence="2">P1</strain>
    </source>
</reference>